<dbReference type="InterPro" id="IPR011763">
    <property type="entry name" value="COA_CT_C"/>
</dbReference>
<dbReference type="PROSITE" id="PS50980">
    <property type="entry name" value="COA_CT_NTER"/>
    <property type="match status" value="1"/>
</dbReference>
<evidence type="ECO:0000256" key="4">
    <source>
        <dbReference type="ARBA" id="ARBA00006276"/>
    </source>
</evidence>
<keyword evidence="16" id="KW-0275">Fatty acid biosynthesis</keyword>
<evidence type="ECO:0000259" key="21">
    <source>
        <dbReference type="PROSITE" id="PS50989"/>
    </source>
</evidence>
<protein>
    <recommendedName>
        <fullName evidence="8">Acetyl-coenzyme A carboxylase carboxyl transferase subunits beta/alpha</fullName>
        <ecNumber evidence="7">2.1.3.15</ecNumber>
    </recommendedName>
</protein>
<dbReference type="GO" id="GO:0005524">
    <property type="term" value="F:ATP binding"/>
    <property type="evidence" value="ECO:0007669"/>
    <property type="project" value="UniProtKB-KW"/>
</dbReference>
<evidence type="ECO:0000256" key="16">
    <source>
        <dbReference type="ARBA" id="ARBA00023160"/>
    </source>
</evidence>
<organism evidence="22 23">
    <name type="scientific">Egicoccus halophilus</name>
    <dbReference type="NCBI Taxonomy" id="1670830"/>
    <lineage>
        <taxon>Bacteria</taxon>
        <taxon>Bacillati</taxon>
        <taxon>Actinomycetota</taxon>
        <taxon>Nitriliruptoria</taxon>
        <taxon>Egicoccales</taxon>
        <taxon>Egicoccaceae</taxon>
        <taxon>Egicoccus</taxon>
    </lineage>
</organism>
<evidence type="ECO:0000256" key="9">
    <source>
        <dbReference type="ARBA" id="ARBA00022490"/>
    </source>
</evidence>
<evidence type="ECO:0000256" key="15">
    <source>
        <dbReference type="ARBA" id="ARBA00023098"/>
    </source>
</evidence>
<feature type="domain" description="CoA carboxyltransferase N-terminal" evidence="20">
    <location>
        <begin position="1"/>
        <end position="241"/>
    </location>
</feature>
<dbReference type="PROSITE" id="PS50989">
    <property type="entry name" value="COA_CT_CTER"/>
    <property type="match status" value="1"/>
</dbReference>
<dbReference type="GO" id="GO:2001295">
    <property type="term" value="P:malonyl-CoA biosynthetic process"/>
    <property type="evidence" value="ECO:0007669"/>
    <property type="project" value="UniProtKB-UniPathway"/>
</dbReference>
<dbReference type="EC" id="2.1.3.15" evidence="7"/>
<evidence type="ECO:0000256" key="18">
    <source>
        <dbReference type="ARBA" id="ARBA00049152"/>
    </source>
</evidence>
<evidence type="ECO:0000256" key="11">
    <source>
        <dbReference type="ARBA" id="ARBA00022679"/>
    </source>
</evidence>
<evidence type="ECO:0000313" key="23">
    <source>
        <dbReference type="Proteomes" id="UP000650511"/>
    </source>
</evidence>
<comment type="similarity">
    <text evidence="5">In the N-terminal section; belongs to the AccD/PCCB family.</text>
</comment>
<evidence type="ECO:0000256" key="2">
    <source>
        <dbReference type="ARBA" id="ARBA00004496"/>
    </source>
</evidence>
<keyword evidence="11" id="KW-0808">Transferase</keyword>
<keyword evidence="14" id="KW-0067">ATP-binding</keyword>
<evidence type="ECO:0000259" key="20">
    <source>
        <dbReference type="PROSITE" id="PS50980"/>
    </source>
</evidence>
<keyword evidence="23" id="KW-1185">Reference proteome</keyword>
<dbReference type="GO" id="GO:0006633">
    <property type="term" value="P:fatty acid biosynthetic process"/>
    <property type="evidence" value="ECO:0007669"/>
    <property type="project" value="UniProtKB-KW"/>
</dbReference>
<evidence type="ECO:0000256" key="14">
    <source>
        <dbReference type="ARBA" id="ARBA00022840"/>
    </source>
</evidence>
<dbReference type="InterPro" id="IPR000438">
    <property type="entry name" value="Acetyl_CoA_COase_Trfase_b_su"/>
</dbReference>
<dbReference type="PANTHER" id="PTHR42853">
    <property type="entry name" value="ACETYL-COENZYME A CARBOXYLASE CARBOXYL TRANSFERASE SUBUNIT ALPHA"/>
    <property type="match status" value="1"/>
</dbReference>
<keyword evidence="13" id="KW-0276">Fatty acid metabolism</keyword>
<comment type="caution">
    <text evidence="22">The sequence shown here is derived from an EMBL/GenBank/DDBJ whole genome shotgun (WGS) entry which is preliminary data.</text>
</comment>
<dbReference type="SUPFAM" id="SSF52096">
    <property type="entry name" value="ClpP/crotonase"/>
    <property type="match status" value="2"/>
</dbReference>
<comment type="subunit">
    <text evidence="6">Acetyl-CoA carboxylase is a heterotetramer composed of biotin carboxyl carrier protein (AccB), biotin carboxylase (AccC) and two subunits of ACCase subunit beta/alpha.</text>
</comment>
<gene>
    <name evidence="22" type="primary">accD</name>
    <name evidence="22" type="ORF">GCM10011354_35830</name>
</gene>
<comment type="cofactor">
    <cofactor evidence="1">
        <name>Zn(2+)</name>
        <dbReference type="ChEBI" id="CHEBI:29105"/>
    </cofactor>
</comment>
<keyword evidence="15" id="KW-0443">Lipid metabolism</keyword>
<dbReference type="GO" id="GO:0009317">
    <property type="term" value="C:acetyl-CoA carboxylase complex"/>
    <property type="evidence" value="ECO:0007669"/>
    <property type="project" value="InterPro"/>
</dbReference>
<comment type="function">
    <text evidence="17">Component of the acetyl coenzyme A carboxylase (ACC) complex. Biotin carboxylase (BC) catalyzes the carboxylation of biotin on its carrier protein (BCCP) and then the CO(2) group is transferred by the transcarboxylase to acetyl-CoA to form malonyl-CoA.</text>
</comment>
<proteinExistence type="inferred from homology"/>
<evidence type="ECO:0000256" key="5">
    <source>
        <dbReference type="ARBA" id="ARBA00010284"/>
    </source>
</evidence>
<comment type="pathway">
    <text evidence="3">Lipid metabolism; malonyl-CoA biosynthesis; malonyl-CoA from acetyl-CoA: step 1/1.</text>
</comment>
<evidence type="ECO:0000256" key="3">
    <source>
        <dbReference type="ARBA" id="ARBA00004956"/>
    </source>
</evidence>
<dbReference type="GO" id="GO:0003989">
    <property type="term" value="F:acetyl-CoA carboxylase activity"/>
    <property type="evidence" value="ECO:0007669"/>
    <property type="project" value="InterPro"/>
</dbReference>
<evidence type="ECO:0000256" key="12">
    <source>
        <dbReference type="ARBA" id="ARBA00022741"/>
    </source>
</evidence>
<comment type="catalytic activity">
    <reaction evidence="18">
        <text>N(6)-carboxybiotinyl-L-lysyl-[protein] + acetyl-CoA = N(6)-biotinyl-L-lysyl-[protein] + malonyl-CoA</text>
        <dbReference type="Rhea" id="RHEA:54728"/>
        <dbReference type="Rhea" id="RHEA-COMP:10505"/>
        <dbReference type="Rhea" id="RHEA-COMP:10506"/>
        <dbReference type="ChEBI" id="CHEBI:57288"/>
        <dbReference type="ChEBI" id="CHEBI:57384"/>
        <dbReference type="ChEBI" id="CHEBI:83144"/>
        <dbReference type="ChEBI" id="CHEBI:83145"/>
        <dbReference type="EC" id="2.1.3.15"/>
    </reaction>
</comment>
<dbReference type="GO" id="GO:0016743">
    <property type="term" value="F:carboxyl- or carbamoyltransferase activity"/>
    <property type="evidence" value="ECO:0007669"/>
    <property type="project" value="InterPro"/>
</dbReference>
<evidence type="ECO:0000313" key="22">
    <source>
        <dbReference type="EMBL" id="GGI09792.1"/>
    </source>
</evidence>
<reference evidence="22" key="2">
    <citation type="submission" date="2020-09" db="EMBL/GenBank/DDBJ databases">
        <authorList>
            <person name="Sun Q."/>
            <person name="Zhou Y."/>
        </authorList>
    </citation>
    <scope>NUCLEOTIDE SEQUENCE</scope>
    <source>
        <strain evidence="22">CGMCC 1.14988</strain>
    </source>
</reference>
<accession>A0A8J3AH98</accession>
<reference evidence="22" key="1">
    <citation type="journal article" date="2014" name="Int. J. Syst. Evol. Microbiol.">
        <title>Complete genome sequence of Corynebacterium casei LMG S-19264T (=DSM 44701T), isolated from a smear-ripened cheese.</title>
        <authorList>
            <consortium name="US DOE Joint Genome Institute (JGI-PGF)"/>
            <person name="Walter F."/>
            <person name="Albersmeier A."/>
            <person name="Kalinowski J."/>
            <person name="Ruckert C."/>
        </authorList>
    </citation>
    <scope>NUCLEOTIDE SEQUENCE</scope>
    <source>
        <strain evidence="22">CGMCC 1.14988</strain>
    </source>
</reference>
<keyword evidence="10" id="KW-0444">Lipid biosynthesis</keyword>
<evidence type="ECO:0000256" key="6">
    <source>
        <dbReference type="ARBA" id="ARBA00011664"/>
    </source>
</evidence>
<evidence type="ECO:0000256" key="13">
    <source>
        <dbReference type="ARBA" id="ARBA00022832"/>
    </source>
</evidence>
<dbReference type="EMBL" id="BMHA01000019">
    <property type="protein sequence ID" value="GGI09792.1"/>
    <property type="molecule type" value="Genomic_DNA"/>
</dbReference>
<dbReference type="RefSeq" id="WP_130650670.1">
    <property type="nucleotide sequence ID" value="NZ_BMHA01000019.1"/>
</dbReference>
<dbReference type="InterPro" id="IPR001095">
    <property type="entry name" value="Acetyl_CoA_COase_a_su"/>
</dbReference>
<dbReference type="InterPro" id="IPR011762">
    <property type="entry name" value="COA_CT_N"/>
</dbReference>
<feature type="domain" description="CoA carboxyltransferase C-terminal" evidence="21">
    <location>
        <begin position="237"/>
        <end position="482"/>
    </location>
</feature>
<evidence type="ECO:0000256" key="7">
    <source>
        <dbReference type="ARBA" id="ARBA00011883"/>
    </source>
</evidence>
<dbReference type="Gene3D" id="3.90.226.10">
    <property type="entry name" value="2-enoyl-CoA Hydratase, Chain A, domain 1"/>
    <property type="match status" value="2"/>
</dbReference>
<dbReference type="Pfam" id="PF03255">
    <property type="entry name" value="ACCA"/>
    <property type="match status" value="1"/>
</dbReference>
<feature type="region of interest" description="Disordered" evidence="19">
    <location>
        <begin position="1"/>
        <end position="38"/>
    </location>
</feature>
<keyword evidence="12" id="KW-0547">Nucleotide-binding</keyword>
<dbReference type="Proteomes" id="UP000650511">
    <property type="component" value="Unassembled WGS sequence"/>
</dbReference>
<dbReference type="AlphaFoldDB" id="A0A8J3AH98"/>
<sequence>MSTMAHPAPPRTLRRADLRPLPPLADVPARPTRTPDPLAFPGYADRLARLDAGAESVTVGLTRLGGHEVVVAMGRFDVLGGSMGQVHGDRVARAMAVALERRLPFVAVTASGGARMQEGMHSLVQMARASEGVRRLREAGVPVLAHFTHPTTGGVHASYGALADVVVADAGATVGFAGPRVVEAFTGVPVGEDSHTAEAAHGAGLVDEVTDEGDALDRLAAWVDLLHPAVRDGALPRADHVEEPVVEHDAWQAVRAARRTDRPSARDLLATVFDASRELHGDRAGEDDPAVVTAVARLGQRRVVVVGFDRRGVAAVDGRRPGQPTAAGFRKLRRAAELARRFGLPLVSLVDTPGADPSPASDTAGLAAAIAETFVAVLSVDAPTVAVVTGEGGSGGALAIAASDRLLMQDDAVFEVIAPEGAASILHRDPTRAEEVAPLLRPTASALRRHGICDRVVPGPTTFDPHTAATALRAELAATLDELDRDPDRLAARRRRYGV</sequence>
<dbReference type="PANTHER" id="PTHR42853:SF3">
    <property type="entry name" value="ACETYL-COENZYME A CARBOXYLASE CARBOXYL TRANSFERASE SUBUNIT ALPHA, CHLOROPLASTIC"/>
    <property type="match status" value="1"/>
</dbReference>
<evidence type="ECO:0000256" key="1">
    <source>
        <dbReference type="ARBA" id="ARBA00001947"/>
    </source>
</evidence>
<dbReference type="UniPathway" id="UPA00655">
    <property type="reaction ID" value="UER00711"/>
</dbReference>
<name>A0A8J3AH98_9ACTN</name>
<dbReference type="OrthoDB" id="9772975at2"/>
<comment type="similarity">
    <text evidence="4">In the C-terminal section; belongs to the AccA family.</text>
</comment>
<dbReference type="InterPro" id="IPR029045">
    <property type="entry name" value="ClpP/crotonase-like_dom_sf"/>
</dbReference>
<evidence type="ECO:0000256" key="17">
    <source>
        <dbReference type="ARBA" id="ARBA00025280"/>
    </source>
</evidence>
<keyword evidence="9" id="KW-0963">Cytoplasm</keyword>
<dbReference type="PRINTS" id="PR01070">
    <property type="entry name" value="ACCCTRFRASEB"/>
</dbReference>
<evidence type="ECO:0000256" key="19">
    <source>
        <dbReference type="SAM" id="MobiDB-lite"/>
    </source>
</evidence>
<evidence type="ECO:0000256" key="8">
    <source>
        <dbReference type="ARBA" id="ARBA00018312"/>
    </source>
</evidence>
<comment type="subcellular location">
    <subcellularLocation>
        <location evidence="2">Cytoplasm</location>
    </subcellularLocation>
</comment>
<evidence type="ECO:0000256" key="10">
    <source>
        <dbReference type="ARBA" id="ARBA00022516"/>
    </source>
</evidence>